<dbReference type="Proteomes" id="UP000253303">
    <property type="component" value="Unassembled WGS sequence"/>
</dbReference>
<keyword evidence="2" id="KW-1185">Reference proteome</keyword>
<protein>
    <recommendedName>
        <fullName evidence="3">Integrase catalytic domain-containing protein</fullName>
    </recommendedName>
</protein>
<dbReference type="AlphaFoldDB" id="A0A366LS20"/>
<gene>
    <name evidence="1" type="ORF">DP939_30735</name>
</gene>
<dbReference type="EMBL" id="QMEY01000017">
    <property type="protein sequence ID" value="RBQ16343.1"/>
    <property type="molecule type" value="Genomic_DNA"/>
</dbReference>
<name>A0A366LS20_9ACTN</name>
<evidence type="ECO:0000313" key="2">
    <source>
        <dbReference type="Proteomes" id="UP000253303"/>
    </source>
</evidence>
<organism evidence="1 2">
    <name type="scientific">Spongiactinospora rosea</name>
    <dbReference type="NCBI Taxonomy" id="2248750"/>
    <lineage>
        <taxon>Bacteria</taxon>
        <taxon>Bacillati</taxon>
        <taxon>Actinomycetota</taxon>
        <taxon>Actinomycetes</taxon>
        <taxon>Streptosporangiales</taxon>
        <taxon>Streptosporangiaceae</taxon>
        <taxon>Spongiactinospora</taxon>
    </lineage>
</organism>
<reference evidence="1 2" key="1">
    <citation type="submission" date="2018-06" db="EMBL/GenBank/DDBJ databases">
        <title>Sphaerisporangium craniellae sp. nov., isolated from a marine sponge in the South China Sea.</title>
        <authorList>
            <person name="Li L."/>
        </authorList>
    </citation>
    <scope>NUCLEOTIDE SEQUENCE [LARGE SCALE GENOMIC DNA]</scope>
    <source>
        <strain evidence="1 2">LHW63015</strain>
    </source>
</reference>
<evidence type="ECO:0008006" key="3">
    <source>
        <dbReference type="Google" id="ProtNLM"/>
    </source>
</evidence>
<comment type="caution">
    <text evidence="1">The sequence shown here is derived from an EMBL/GenBank/DDBJ whole genome shotgun (WGS) entry which is preliminary data.</text>
</comment>
<accession>A0A366LS20</accession>
<sequence length="71" mass="7684">MVAGDTGIEPVTSTVSRWFGLSAGLRLFQIRRPSGWVYAAFVIDVLSRMVVGRQVSTSLCTDLPLDASEVP</sequence>
<proteinExistence type="predicted"/>
<evidence type="ECO:0000313" key="1">
    <source>
        <dbReference type="EMBL" id="RBQ16343.1"/>
    </source>
</evidence>